<dbReference type="InterPro" id="IPR019887">
    <property type="entry name" value="Tscrpt_reg_AsnC/Lrp_C"/>
</dbReference>
<dbReference type="AlphaFoldDB" id="A0A418W9G0"/>
<dbReference type="SUPFAM" id="SSF46785">
    <property type="entry name" value="Winged helix' DNA-binding domain"/>
    <property type="match status" value="1"/>
</dbReference>
<evidence type="ECO:0000259" key="4">
    <source>
        <dbReference type="PROSITE" id="PS50956"/>
    </source>
</evidence>
<sequence length="152" mass="16801">MDRHLVDLLQRNGQTSYAELSKAVGLAVSSVNDRVRKLVERGVITGYHAHVSPEAAGLDLLAFVFIGWSDPEVAAPFLERIGSEPAVQEAHHVTGQWNYLLKVRVRTTRMLEAFLANVIKAIPGIQRTETLIVLSSAKETMALPTALPDWFK</sequence>
<dbReference type="Gene3D" id="3.30.70.920">
    <property type="match status" value="1"/>
</dbReference>
<evidence type="ECO:0000313" key="6">
    <source>
        <dbReference type="Proteomes" id="UP000284605"/>
    </source>
</evidence>
<dbReference type="Gene3D" id="1.10.10.10">
    <property type="entry name" value="Winged helix-like DNA-binding domain superfamily/Winged helix DNA-binding domain"/>
    <property type="match status" value="1"/>
</dbReference>
<dbReference type="GO" id="GO:0005829">
    <property type="term" value="C:cytosol"/>
    <property type="evidence" value="ECO:0007669"/>
    <property type="project" value="TreeGrafter"/>
</dbReference>
<organism evidence="5 6">
    <name type="scientific">Oleomonas cavernae</name>
    <dbReference type="NCBI Taxonomy" id="2320859"/>
    <lineage>
        <taxon>Bacteria</taxon>
        <taxon>Pseudomonadati</taxon>
        <taxon>Pseudomonadota</taxon>
        <taxon>Alphaproteobacteria</taxon>
        <taxon>Acetobacterales</taxon>
        <taxon>Acetobacteraceae</taxon>
        <taxon>Oleomonas</taxon>
    </lineage>
</organism>
<comment type="caution">
    <text evidence="5">The sequence shown here is derived from an EMBL/GenBank/DDBJ whole genome shotgun (WGS) entry which is preliminary data.</text>
</comment>
<dbReference type="PROSITE" id="PS50956">
    <property type="entry name" value="HTH_ASNC_2"/>
    <property type="match status" value="1"/>
</dbReference>
<dbReference type="Pfam" id="PF13412">
    <property type="entry name" value="HTH_24"/>
    <property type="match status" value="1"/>
</dbReference>
<proteinExistence type="predicted"/>
<keyword evidence="2" id="KW-0238">DNA-binding</keyword>
<keyword evidence="3" id="KW-0804">Transcription</keyword>
<dbReference type="EMBL" id="QYUK01000011">
    <property type="protein sequence ID" value="RJF86606.1"/>
    <property type="molecule type" value="Genomic_DNA"/>
</dbReference>
<dbReference type="Pfam" id="PF01037">
    <property type="entry name" value="AsnC_trans_reg"/>
    <property type="match status" value="1"/>
</dbReference>
<dbReference type="SUPFAM" id="SSF54909">
    <property type="entry name" value="Dimeric alpha+beta barrel"/>
    <property type="match status" value="1"/>
</dbReference>
<evidence type="ECO:0000256" key="1">
    <source>
        <dbReference type="ARBA" id="ARBA00023015"/>
    </source>
</evidence>
<dbReference type="PANTHER" id="PTHR30154">
    <property type="entry name" value="LEUCINE-RESPONSIVE REGULATORY PROTEIN"/>
    <property type="match status" value="1"/>
</dbReference>
<dbReference type="RefSeq" id="WP_119777252.1">
    <property type="nucleotide sequence ID" value="NZ_QYUK01000011.1"/>
</dbReference>
<keyword evidence="6" id="KW-1185">Reference proteome</keyword>
<dbReference type="InterPro" id="IPR036390">
    <property type="entry name" value="WH_DNA-bd_sf"/>
</dbReference>
<dbReference type="PANTHER" id="PTHR30154:SF53">
    <property type="entry name" value="HTH-TYPE TRANSCRIPTIONAL REGULATOR LRPC"/>
    <property type="match status" value="1"/>
</dbReference>
<gene>
    <name evidence="5" type="ORF">D3874_05880</name>
</gene>
<dbReference type="GO" id="GO:0043200">
    <property type="term" value="P:response to amino acid"/>
    <property type="evidence" value="ECO:0007669"/>
    <property type="project" value="TreeGrafter"/>
</dbReference>
<evidence type="ECO:0000256" key="2">
    <source>
        <dbReference type="ARBA" id="ARBA00023125"/>
    </source>
</evidence>
<protein>
    <submittedName>
        <fullName evidence="5">Lrp/AsnC family transcriptional regulator</fullName>
    </submittedName>
</protein>
<dbReference type="InterPro" id="IPR019888">
    <property type="entry name" value="Tscrpt_reg_AsnC-like"/>
</dbReference>
<evidence type="ECO:0000256" key="3">
    <source>
        <dbReference type="ARBA" id="ARBA00023163"/>
    </source>
</evidence>
<evidence type="ECO:0000313" key="5">
    <source>
        <dbReference type="EMBL" id="RJF86606.1"/>
    </source>
</evidence>
<keyword evidence="1" id="KW-0805">Transcription regulation</keyword>
<dbReference type="Proteomes" id="UP000284605">
    <property type="component" value="Unassembled WGS sequence"/>
</dbReference>
<accession>A0A418W9G0</accession>
<dbReference type="InterPro" id="IPR000485">
    <property type="entry name" value="AsnC-type_HTH_dom"/>
</dbReference>
<name>A0A418W9G0_9PROT</name>
<feature type="domain" description="HTH asnC-type" evidence="4">
    <location>
        <begin position="1"/>
        <end position="59"/>
    </location>
</feature>
<dbReference type="InterPro" id="IPR036388">
    <property type="entry name" value="WH-like_DNA-bd_sf"/>
</dbReference>
<reference evidence="5 6" key="1">
    <citation type="submission" date="2018-09" db="EMBL/GenBank/DDBJ databases">
        <authorList>
            <person name="Zhu H."/>
        </authorList>
    </citation>
    <scope>NUCLEOTIDE SEQUENCE [LARGE SCALE GENOMIC DNA]</scope>
    <source>
        <strain evidence="5 6">K1W22B-8</strain>
    </source>
</reference>
<dbReference type="SMART" id="SM00344">
    <property type="entry name" value="HTH_ASNC"/>
    <property type="match status" value="1"/>
</dbReference>
<dbReference type="PRINTS" id="PR00033">
    <property type="entry name" value="HTHASNC"/>
</dbReference>
<dbReference type="GO" id="GO:0043565">
    <property type="term" value="F:sequence-specific DNA binding"/>
    <property type="evidence" value="ECO:0007669"/>
    <property type="project" value="InterPro"/>
</dbReference>
<dbReference type="OrthoDB" id="9813313at2"/>
<dbReference type="InterPro" id="IPR011008">
    <property type="entry name" value="Dimeric_a/b-barrel"/>
</dbReference>